<name>A0A1I8N1E3_MUSDO</name>
<dbReference type="Proteomes" id="UP001652621">
    <property type="component" value="Unplaced"/>
</dbReference>
<keyword evidence="2 4" id="KW-0863">Zinc-finger</keyword>
<dbReference type="VEuPathDB" id="VectorBase:MDOMA2_000947"/>
<sequence length="713" mass="79736">MLKSFKIYTCTNGSLGLHLSRAPWDPYPWVSSIQKDSNSYKAGLRIGDCLLELNGNDVLGLKISEIAALLKNHWLNESSNHVSVVIWRKKAKDNSDTEEDDDEDEENNAHNINQQSLQKFATCLQHIAQLLECPVCLEVVKPPGWQCCNGHVLCNNCRSRSEKCPVCRVPLGPRGRCLLSDKLFTLLADSFPCDGVRNNKSSPKDRRKCSTEFHNQPKLAIESKQQQQCQDEDEVKAKDIKKTEHDSILSSLRMGRRRRTKTKKVEETESNVEEEGRQENKRPHHSMVGQQQQQQHQHQGLFEATNAVVVNVSVVNTELGNNNSNNNISSRKSSQDYRDGVTTTATSMTVQVPVRSIVEKHPTFASNELAVQTAAAAAGAKCHCRECYKPDKVAIVNNVAITTTPTPNKYILRVYEEARAHQGLQKQQHQHQKQYYQCPTGKLCCLQQNVMPQADEATEVMASTQQHQPGQLQQMTNGNLSTRQTTSDNTPTITKILHNEWQLLTHLTQDHQLAVNQYYAEFGQRITIRHDALQQSIICLNLRANESATTTTTAPAQMEKFFVAFVPMSCDNGAAGYVLATSSHSNHNSSLENNSNSLNVANSSNPSLATTKVAIFIWHMNPLHQQANDHLSREDASKQSHIDAGDDDEVSNFDAIIENPKTGIKWFGRAHCLTTPWSHIYHKQHFLMHQVLDGVQAGGAGGDSFVIVIKTKS</sequence>
<dbReference type="VEuPathDB" id="VectorBase:MDOA010539"/>
<dbReference type="SUPFAM" id="SSF50156">
    <property type="entry name" value="PDZ domain-like"/>
    <property type="match status" value="1"/>
</dbReference>
<dbReference type="GO" id="GO:0005737">
    <property type="term" value="C:cytoplasm"/>
    <property type="evidence" value="ECO:0007669"/>
    <property type="project" value="TreeGrafter"/>
</dbReference>
<dbReference type="CDD" id="cd16571">
    <property type="entry name" value="RING-HC_SIAHs"/>
    <property type="match status" value="1"/>
</dbReference>
<dbReference type="EnsemblMetazoa" id="MDOA010539-RA">
    <property type="protein sequence ID" value="MDOA010539-PA"/>
    <property type="gene ID" value="MDOA010539"/>
</dbReference>
<dbReference type="SMART" id="SM00228">
    <property type="entry name" value="PDZ"/>
    <property type="match status" value="1"/>
</dbReference>
<dbReference type="SUPFAM" id="SSF57850">
    <property type="entry name" value="RING/U-box"/>
    <property type="match status" value="1"/>
</dbReference>
<keyword evidence="3" id="KW-0862">Zinc</keyword>
<dbReference type="InterPro" id="IPR036034">
    <property type="entry name" value="PDZ_sf"/>
</dbReference>
<dbReference type="STRING" id="7370.A0A1I8N1E3"/>
<feature type="compositionally biased region" description="Basic and acidic residues" evidence="5">
    <location>
        <begin position="630"/>
        <end position="644"/>
    </location>
</feature>
<dbReference type="PROSITE" id="PS50089">
    <property type="entry name" value="ZF_RING_2"/>
    <property type="match status" value="1"/>
</dbReference>
<dbReference type="Pfam" id="PF17820">
    <property type="entry name" value="PDZ_6"/>
    <property type="match status" value="1"/>
</dbReference>
<evidence type="ECO:0000256" key="2">
    <source>
        <dbReference type="ARBA" id="ARBA00022771"/>
    </source>
</evidence>
<dbReference type="FunFam" id="3.30.40.10:FF:000741">
    <property type="entry name" value="Uncharacterized protein, isoform A"/>
    <property type="match status" value="1"/>
</dbReference>
<keyword evidence="1" id="KW-0479">Metal-binding</keyword>
<dbReference type="eggNOG" id="KOG3002">
    <property type="taxonomic scope" value="Eukaryota"/>
</dbReference>
<dbReference type="Gene3D" id="3.30.40.10">
    <property type="entry name" value="Zinc/RING finger domain, C3HC4 (zinc finger)"/>
    <property type="match status" value="1"/>
</dbReference>
<dbReference type="OrthoDB" id="4788989at2759"/>
<reference evidence="10" key="2">
    <citation type="submission" date="2025-04" db="UniProtKB">
        <authorList>
            <consortium name="RefSeq"/>
        </authorList>
    </citation>
    <scope>IDENTIFICATION</scope>
    <source>
        <strain evidence="10">Aabys</strain>
    </source>
</reference>
<protein>
    <submittedName>
        <fullName evidence="10">Uncharacterized protein LOC101893009</fullName>
    </submittedName>
</protein>
<evidence type="ECO:0000256" key="5">
    <source>
        <dbReference type="SAM" id="MobiDB-lite"/>
    </source>
</evidence>
<feature type="compositionally biased region" description="Basic and acidic residues" evidence="5">
    <location>
        <begin position="235"/>
        <end position="247"/>
    </location>
</feature>
<dbReference type="PANTHER" id="PTHR45877">
    <property type="entry name" value="E3 UBIQUITIN-PROTEIN LIGASE SIAH2"/>
    <property type="match status" value="1"/>
</dbReference>
<dbReference type="RefSeq" id="XP_005180074.1">
    <property type="nucleotide sequence ID" value="XM_005180017.3"/>
</dbReference>
<evidence type="ECO:0000256" key="3">
    <source>
        <dbReference type="ARBA" id="ARBA00022833"/>
    </source>
</evidence>
<dbReference type="PROSITE" id="PS50106">
    <property type="entry name" value="PDZ"/>
    <property type="match status" value="1"/>
</dbReference>
<dbReference type="AlphaFoldDB" id="A0A1I8N1E3"/>
<accession>A0A1I8N1E3</accession>
<dbReference type="InterPro" id="IPR001478">
    <property type="entry name" value="PDZ"/>
</dbReference>
<dbReference type="Pfam" id="PF21362">
    <property type="entry name" value="Sina_RING"/>
    <property type="match status" value="1"/>
</dbReference>
<evidence type="ECO:0000313" key="10">
    <source>
        <dbReference type="RefSeq" id="XP_005180074.1"/>
    </source>
</evidence>
<evidence type="ECO:0000313" key="9">
    <source>
        <dbReference type="Proteomes" id="UP001652621"/>
    </source>
</evidence>
<dbReference type="CDD" id="cd00136">
    <property type="entry name" value="PDZ_canonical"/>
    <property type="match status" value="1"/>
</dbReference>
<organism evidence="8">
    <name type="scientific">Musca domestica</name>
    <name type="common">House fly</name>
    <dbReference type="NCBI Taxonomy" id="7370"/>
    <lineage>
        <taxon>Eukaryota</taxon>
        <taxon>Metazoa</taxon>
        <taxon>Ecdysozoa</taxon>
        <taxon>Arthropoda</taxon>
        <taxon>Hexapoda</taxon>
        <taxon>Insecta</taxon>
        <taxon>Pterygota</taxon>
        <taxon>Neoptera</taxon>
        <taxon>Endopterygota</taxon>
        <taxon>Diptera</taxon>
        <taxon>Brachycera</taxon>
        <taxon>Muscomorpha</taxon>
        <taxon>Muscoidea</taxon>
        <taxon>Muscidae</taxon>
        <taxon>Musca</taxon>
    </lineage>
</organism>
<feature type="compositionally biased region" description="Low complexity" evidence="5">
    <location>
        <begin position="318"/>
        <end position="332"/>
    </location>
</feature>
<evidence type="ECO:0000259" key="6">
    <source>
        <dbReference type="PROSITE" id="PS50089"/>
    </source>
</evidence>
<keyword evidence="9" id="KW-1185">Reference proteome</keyword>
<feature type="region of interest" description="Disordered" evidence="5">
    <location>
        <begin position="318"/>
        <end position="339"/>
    </location>
</feature>
<feature type="compositionally biased region" description="Low complexity" evidence="5">
    <location>
        <begin position="290"/>
        <end position="299"/>
    </location>
</feature>
<dbReference type="InterPro" id="IPR041489">
    <property type="entry name" value="PDZ_6"/>
</dbReference>
<proteinExistence type="predicted"/>
<dbReference type="InterPro" id="IPR013083">
    <property type="entry name" value="Znf_RING/FYVE/PHD"/>
</dbReference>
<dbReference type="KEGG" id="mde:101893009"/>
<gene>
    <name evidence="8" type="primary">101893009</name>
    <name evidence="10" type="synonym">LOC101893009</name>
</gene>
<dbReference type="GO" id="GO:0008270">
    <property type="term" value="F:zinc ion binding"/>
    <property type="evidence" value="ECO:0007669"/>
    <property type="project" value="UniProtKB-KW"/>
</dbReference>
<dbReference type="eggNOG" id="KOG3528">
    <property type="taxonomic scope" value="Eukaryota"/>
</dbReference>
<dbReference type="EnsemblMetazoa" id="MDOA010539-RB">
    <property type="protein sequence ID" value="MDOA010539-PB"/>
    <property type="gene ID" value="MDOA010539"/>
</dbReference>
<feature type="domain" description="PDZ" evidence="7">
    <location>
        <begin position="4"/>
        <end position="72"/>
    </location>
</feature>
<feature type="region of interest" description="Disordered" evidence="5">
    <location>
        <begin position="220"/>
        <end position="299"/>
    </location>
</feature>
<dbReference type="GO" id="GO:0031624">
    <property type="term" value="F:ubiquitin conjugating enzyme binding"/>
    <property type="evidence" value="ECO:0007669"/>
    <property type="project" value="TreeGrafter"/>
</dbReference>
<dbReference type="InterPro" id="IPR049548">
    <property type="entry name" value="Sina-like_RING"/>
</dbReference>
<feature type="region of interest" description="Disordered" evidence="5">
    <location>
        <begin position="628"/>
        <end position="647"/>
    </location>
</feature>
<dbReference type="PANTHER" id="PTHR45877:SF2">
    <property type="entry name" value="E3 UBIQUITIN-PROTEIN LIGASE SINA-RELATED"/>
    <property type="match status" value="1"/>
</dbReference>
<dbReference type="InterPro" id="IPR001841">
    <property type="entry name" value="Znf_RING"/>
</dbReference>
<dbReference type="InterPro" id="IPR004162">
    <property type="entry name" value="SINA-like_animal"/>
</dbReference>
<evidence type="ECO:0000256" key="1">
    <source>
        <dbReference type="ARBA" id="ARBA00022723"/>
    </source>
</evidence>
<reference evidence="8" key="1">
    <citation type="submission" date="2020-05" db="UniProtKB">
        <authorList>
            <consortium name="EnsemblMetazoa"/>
        </authorList>
    </citation>
    <scope>IDENTIFICATION</scope>
    <source>
        <strain evidence="8">Aabys</strain>
    </source>
</reference>
<evidence type="ECO:0000313" key="8">
    <source>
        <dbReference type="EnsemblMetazoa" id="MDOA010539-PA"/>
    </source>
</evidence>
<evidence type="ECO:0000256" key="4">
    <source>
        <dbReference type="PROSITE-ProRule" id="PRU00175"/>
    </source>
</evidence>
<dbReference type="GO" id="GO:0061630">
    <property type="term" value="F:ubiquitin protein ligase activity"/>
    <property type="evidence" value="ECO:0007669"/>
    <property type="project" value="TreeGrafter"/>
</dbReference>
<evidence type="ECO:0000259" key="7">
    <source>
        <dbReference type="PROSITE" id="PS50106"/>
    </source>
</evidence>
<dbReference type="GO" id="GO:0043161">
    <property type="term" value="P:proteasome-mediated ubiquitin-dependent protein catabolic process"/>
    <property type="evidence" value="ECO:0007669"/>
    <property type="project" value="TreeGrafter"/>
</dbReference>
<dbReference type="GeneID" id="101893009"/>
<dbReference type="Gene3D" id="2.30.42.10">
    <property type="match status" value="1"/>
</dbReference>
<feature type="domain" description="RING-type" evidence="6">
    <location>
        <begin position="133"/>
        <end position="168"/>
    </location>
</feature>